<organism evidence="2">
    <name type="scientific">freshwater metagenome</name>
    <dbReference type="NCBI Taxonomy" id="449393"/>
    <lineage>
        <taxon>unclassified sequences</taxon>
        <taxon>metagenomes</taxon>
        <taxon>ecological metagenomes</taxon>
    </lineage>
</organism>
<proteinExistence type="predicted"/>
<keyword evidence="1" id="KW-1133">Transmembrane helix</keyword>
<feature type="transmembrane region" description="Helical" evidence="1">
    <location>
        <begin position="12"/>
        <end position="38"/>
    </location>
</feature>
<dbReference type="EMBL" id="CAFBMX010000011">
    <property type="protein sequence ID" value="CAB4942701.1"/>
    <property type="molecule type" value="Genomic_DNA"/>
</dbReference>
<name>A0A6J7JJJ7_9ZZZZ</name>
<accession>A0A6J7JJJ7</accession>
<gene>
    <name evidence="2" type="ORF">UFOPK3674_01920</name>
</gene>
<sequence length="122" mass="12960">MPVLRHIDLAVLALALPVFLVAGWPMLGYGAGAVAWLGQRALQHWTTAKADATDDPKKVAGIMTGSLIGRGWLAALVIFGAGMIENDAGLAAAVLVVVLFTVYFTASMILRPFERTTPRQLS</sequence>
<keyword evidence="1" id="KW-0812">Transmembrane</keyword>
<evidence type="ECO:0000313" key="2">
    <source>
        <dbReference type="EMBL" id="CAB4942701.1"/>
    </source>
</evidence>
<feature type="transmembrane region" description="Helical" evidence="1">
    <location>
        <begin position="59"/>
        <end position="84"/>
    </location>
</feature>
<protein>
    <submittedName>
        <fullName evidence="2">Unannotated protein</fullName>
    </submittedName>
</protein>
<feature type="transmembrane region" description="Helical" evidence="1">
    <location>
        <begin position="90"/>
        <end position="110"/>
    </location>
</feature>
<dbReference type="AlphaFoldDB" id="A0A6J7JJJ7"/>
<keyword evidence="1" id="KW-0472">Membrane</keyword>
<reference evidence="2" key="1">
    <citation type="submission" date="2020-05" db="EMBL/GenBank/DDBJ databases">
        <authorList>
            <person name="Chiriac C."/>
            <person name="Salcher M."/>
            <person name="Ghai R."/>
            <person name="Kavagutti S V."/>
        </authorList>
    </citation>
    <scope>NUCLEOTIDE SEQUENCE</scope>
</reference>
<evidence type="ECO:0000256" key="1">
    <source>
        <dbReference type="SAM" id="Phobius"/>
    </source>
</evidence>